<keyword evidence="1" id="KW-0812">Transmembrane</keyword>
<dbReference type="AlphaFoldDB" id="A0A6N2Z113"/>
<dbReference type="GeneID" id="89564367"/>
<feature type="transmembrane region" description="Helical" evidence="1">
    <location>
        <begin position="21"/>
        <end position="40"/>
    </location>
</feature>
<evidence type="ECO:0008006" key="3">
    <source>
        <dbReference type="Google" id="ProtNLM"/>
    </source>
</evidence>
<dbReference type="RefSeq" id="WP_007286109.1">
    <property type="nucleotide sequence ID" value="NZ_BAABYO010000001.1"/>
</dbReference>
<feature type="transmembrane region" description="Helical" evidence="1">
    <location>
        <begin position="46"/>
        <end position="63"/>
    </location>
</feature>
<protein>
    <recommendedName>
        <fullName evidence="3">DNA-directed RNA polymerase subunit P</fullName>
    </recommendedName>
</protein>
<name>A0A6N2Z113_9FIRM</name>
<gene>
    <name evidence="2" type="ORF">IBLFYP30_00995</name>
</gene>
<sequence>MREKMMRFMQGRYGVDQFNNFLMKLFFGEFIFYFLFRRLVPEVASIMYYLSLATLVYTYYRMFSRNIYKRASENQNFLNKTANIRRKINNQKSIFKQRKVYRIYKCPTCKQKVRVPKGKGKISIHCPKCDTYFIKRS</sequence>
<evidence type="ECO:0000256" key="1">
    <source>
        <dbReference type="SAM" id="Phobius"/>
    </source>
</evidence>
<reference evidence="2" key="1">
    <citation type="submission" date="2019-11" db="EMBL/GenBank/DDBJ databases">
        <authorList>
            <person name="Feng L."/>
        </authorList>
    </citation>
    <scope>NUCLEOTIDE SEQUENCE</scope>
    <source>
        <strain evidence="2">IbartlettiiLFYP30</strain>
    </source>
</reference>
<keyword evidence="1" id="KW-1133">Transmembrane helix</keyword>
<keyword evidence="1" id="KW-0472">Membrane</keyword>
<organism evidence="2">
    <name type="scientific">Intestinibacter bartlettii</name>
    <dbReference type="NCBI Taxonomy" id="261299"/>
    <lineage>
        <taxon>Bacteria</taxon>
        <taxon>Bacillati</taxon>
        <taxon>Bacillota</taxon>
        <taxon>Clostridia</taxon>
        <taxon>Peptostreptococcales</taxon>
        <taxon>Peptostreptococcaceae</taxon>
        <taxon>Intestinibacter</taxon>
    </lineage>
</organism>
<proteinExistence type="predicted"/>
<accession>A0A6N2Z113</accession>
<evidence type="ECO:0000313" key="2">
    <source>
        <dbReference type="EMBL" id="VYT71807.1"/>
    </source>
</evidence>
<dbReference type="EMBL" id="CACRUE010000006">
    <property type="protein sequence ID" value="VYT71807.1"/>
    <property type="molecule type" value="Genomic_DNA"/>
</dbReference>